<keyword evidence="2" id="KW-0843">Virulence</keyword>
<dbReference type="AlphaFoldDB" id="A0A3M2SBK3"/>
<dbReference type="InterPro" id="IPR008701">
    <property type="entry name" value="NPP1"/>
</dbReference>
<evidence type="ECO:0000256" key="3">
    <source>
        <dbReference type="SAM" id="SignalP"/>
    </source>
</evidence>
<comment type="caution">
    <text evidence="4">The sequence shown here is derived from an EMBL/GenBank/DDBJ whole genome shotgun (WGS) entry which is preliminary data.</text>
</comment>
<name>A0A3M2SBK3_9HYPO</name>
<dbReference type="PIRSF" id="PIRSF029958">
    <property type="entry name" value="Necrosis-inducing_protein"/>
    <property type="match status" value="1"/>
</dbReference>
<keyword evidence="3" id="KW-0732">Signal</keyword>
<evidence type="ECO:0000313" key="4">
    <source>
        <dbReference type="EMBL" id="RMJ14951.1"/>
    </source>
</evidence>
<comment type="similarity">
    <text evidence="1">Belongs to the Necrosis inducing protein (NPP1) family.</text>
</comment>
<sequence length="236" mass="24819">MVLVTRLLSGLAVCASAVSGSPLEKRSVIDHDAVVGFSEAVPSGTAGSLYLKYKPFLKVFNGCVPFPAVDASGNTGGGLATSGSSNGGCSKSTGQVYVRGKEYNGRYAIMYSWYFPKDSPSSGLGHRHDWENLVIWLSSQSTSASVVAMSVSQHSGYETRTSGTFSGNSPLAGYTASWPVNHHIVFTSEQGGQQPLIAWESLTDAARTALTNTDFGDANVPFKDGNFDNNLGKASA</sequence>
<dbReference type="PANTHER" id="PTHR33657:SF8">
    <property type="entry name" value="DOMAIN PROTEIN, PUTATIVE (AFU_ORTHOLOGUE AFUA_5G00600)-RELATED"/>
    <property type="match status" value="1"/>
</dbReference>
<dbReference type="OrthoDB" id="89086at2759"/>
<dbReference type="EMBL" id="NKUJ01000074">
    <property type="protein sequence ID" value="RMJ14951.1"/>
    <property type="molecule type" value="Genomic_DNA"/>
</dbReference>
<protein>
    <submittedName>
        <fullName evidence="4">Uncharacterized protein</fullName>
    </submittedName>
</protein>
<dbReference type="Proteomes" id="UP000277212">
    <property type="component" value="Unassembled WGS sequence"/>
</dbReference>
<dbReference type="PANTHER" id="PTHR33657">
    <property type="entry name" value="DOMAIN PROTEIN, PUTATIVE (AFU_ORTHOLOGUE AFUA_5G00600)-RELATED"/>
    <property type="match status" value="1"/>
</dbReference>
<gene>
    <name evidence="4" type="ORF">CDV36_005390</name>
</gene>
<evidence type="ECO:0000256" key="1">
    <source>
        <dbReference type="ARBA" id="ARBA00009520"/>
    </source>
</evidence>
<reference evidence="4 5" key="1">
    <citation type="submission" date="2017-06" db="EMBL/GenBank/DDBJ databases">
        <title>Comparative genomic analysis of Ambrosia Fusariam Clade fungi.</title>
        <authorList>
            <person name="Stajich J.E."/>
            <person name="Carrillo J."/>
            <person name="Kijimoto T."/>
            <person name="Eskalen A."/>
            <person name="O'Donnell K."/>
            <person name="Kasson M."/>
        </authorList>
    </citation>
    <scope>NUCLEOTIDE SEQUENCE [LARGE SCALE GENOMIC DNA]</scope>
    <source>
        <strain evidence="4">UCR3666</strain>
    </source>
</reference>
<accession>A0A3M2SBK3</accession>
<dbReference type="STRING" id="2010991.A0A3M2SBK3"/>
<organism evidence="4 5">
    <name type="scientific">Fusarium kuroshium</name>
    <dbReference type="NCBI Taxonomy" id="2010991"/>
    <lineage>
        <taxon>Eukaryota</taxon>
        <taxon>Fungi</taxon>
        <taxon>Dikarya</taxon>
        <taxon>Ascomycota</taxon>
        <taxon>Pezizomycotina</taxon>
        <taxon>Sordariomycetes</taxon>
        <taxon>Hypocreomycetidae</taxon>
        <taxon>Hypocreales</taxon>
        <taxon>Nectriaceae</taxon>
        <taxon>Fusarium</taxon>
        <taxon>Fusarium solani species complex</taxon>
    </lineage>
</organism>
<evidence type="ECO:0000313" key="5">
    <source>
        <dbReference type="Proteomes" id="UP000277212"/>
    </source>
</evidence>
<dbReference type="Pfam" id="PF05630">
    <property type="entry name" value="NPP1"/>
    <property type="match status" value="1"/>
</dbReference>
<feature type="chain" id="PRO_5018250768" evidence="3">
    <location>
        <begin position="21"/>
        <end position="236"/>
    </location>
</feature>
<evidence type="ECO:0000256" key="2">
    <source>
        <dbReference type="ARBA" id="ARBA00023026"/>
    </source>
</evidence>
<keyword evidence="5" id="KW-1185">Reference proteome</keyword>
<proteinExistence type="inferred from homology"/>
<feature type="signal peptide" evidence="3">
    <location>
        <begin position="1"/>
        <end position="20"/>
    </location>
</feature>